<dbReference type="Gene3D" id="3.40.50.720">
    <property type="entry name" value="NAD(P)-binding Rossmann-like Domain"/>
    <property type="match status" value="1"/>
</dbReference>
<name>A0A2P5A2G3_9HYPO</name>
<dbReference type="Pfam" id="PF01073">
    <property type="entry name" value="3Beta_HSD"/>
    <property type="match status" value="1"/>
</dbReference>
<dbReference type="PANTHER" id="PTHR43245:SF51">
    <property type="entry name" value="SHORT CHAIN DEHYDROGENASE_REDUCTASE FAMILY 42E, MEMBER 2"/>
    <property type="match status" value="1"/>
</dbReference>
<evidence type="ECO:0000259" key="3">
    <source>
        <dbReference type="Pfam" id="PF01073"/>
    </source>
</evidence>
<gene>
    <name evidence="4" type="ORF">TGAM01_v200148</name>
</gene>
<accession>A0A2P5A2G3</accession>
<dbReference type="GeneID" id="29984672"/>
<comment type="caution">
    <text evidence="4">The sequence shown here is derived from an EMBL/GenBank/DDBJ whole genome shotgun (WGS) entry which is preliminary data.</text>
</comment>
<keyword evidence="5" id="KW-1185">Reference proteome</keyword>
<dbReference type="RefSeq" id="XP_018662129.1">
    <property type="nucleotide sequence ID" value="XM_018804589.1"/>
</dbReference>
<dbReference type="EMBL" id="JPDN02000001">
    <property type="protein sequence ID" value="PON30728.1"/>
    <property type="molecule type" value="Genomic_DNA"/>
</dbReference>
<organism evidence="4 5">
    <name type="scientific">Trichoderma gamsii</name>
    <dbReference type="NCBI Taxonomy" id="398673"/>
    <lineage>
        <taxon>Eukaryota</taxon>
        <taxon>Fungi</taxon>
        <taxon>Dikarya</taxon>
        <taxon>Ascomycota</taxon>
        <taxon>Pezizomycotina</taxon>
        <taxon>Sordariomycetes</taxon>
        <taxon>Hypocreomycetidae</taxon>
        <taxon>Hypocreales</taxon>
        <taxon>Hypocreaceae</taxon>
        <taxon>Trichoderma</taxon>
    </lineage>
</organism>
<protein>
    <recommendedName>
        <fullName evidence="3">3-beta hydroxysteroid dehydrogenase/isomerase domain-containing protein</fullName>
    </recommendedName>
</protein>
<dbReference type="Proteomes" id="UP000054821">
    <property type="component" value="Unassembled WGS sequence"/>
</dbReference>
<evidence type="ECO:0000256" key="2">
    <source>
        <dbReference type="ARBA" id="ARBA00023002"/>
    </source>
</evidence>
<feature type="domain" description="3-beta hydroxysteroid dehydrogenase/isomerase" evidence="3">
    <location>
        <begin position="13"/>
        <end position="273"/>
    </location>
</feature>
<dbReference type="AlphaFoldDB" id="A0A2P5A2G3"/>
<comment type="similarity">
    <text evidence="1">Belongs to the 3-beta-HSD family.</text>
</comment>
<proteinExistence type="inferred from homology"/>
<dbReference type="PANTHER" id="PTHR43245">
    <property type="entry name" value="BIFUNCTIONAL POLYMYXIN RESISTANCE PROTEIN ARNA"/>
    <property type="match status" value="1"/>
</dbReference>
<keyword evidence="2" id="KW-0560">Oxidoreductase</keyword>
<dbReference type="GO" id="GO:0006694">
    <property type="term" value="P:steroid biosynthetic process"/>
    <property type="evidence" value="ECO:0007669"/>
    <property type="project" value="InterPro"/>
</dbReference>
<evidence type="ECO:0000313" key="5">
    <source>
        <dbReference type="Proteomes" id="UP000054821"/>
    </source>
</evidence>
<dbReference type="InterPro" id="IPR036291">
    <property type="entry name" value="NAD(P)-bd_dom_sf"/>
</dbReference>
<dbReference type="InterPro" id="IPR002225">
    <property type="entry name" value="3Beta_OHSteriod_DH/Estase"/>
</dbReference>
<dbReference type="GO" id="GO:0016616">
    <property type="term" value="F:oxidoreductase activity, acting on the CH-OH group of donors, NAD or NADP as acceptor"/>
    <property type="evidence" value="ECO:0007669"/>
    <property type="project" value="InterPro"/>
</dbReference>
<dbReference type="SUPFAM" id="SSF51735">
    <property type="entry name" value="NAD(P)-binding Rossmann-fold domains"/>
    <property type="match status" value="1"/>
</dbReference>
<sequence>MATITEPHIQSVLVVGGAGFVGSHVVRALLLEPDCDIYVASRAPDSHPDQDSRVTYKAVDITDEAQLTALFSTIKPQVVIHTVSPSSTAPAAELERTNIDGTRNLLNAAAASSETRVFVYTSSDSALVPTQEPIDEERGQLYTAENYSNAYGKTKGIADAMVIAANSPALRTATLRIPVVYGEYDYSNLLPRLLGSIKRGEHRMQVGSDSKVFEFCSVHKAAEAHVLAAKALLRVDSAPRQDAQPDGQGYFISDGKPQPFFQFMRRCYAAAGAPVKPDEVKVMPLYMIQCIASCTEWAYAILTLNYKRPSMRRQDIDHLDRGCCWDISKAKERLGYVPVRDQDGAIRSMMEWAVDNIKV</sequence>
<evidence type="ECO:0000256" key="1">
    <source>
        <dbReference type="ARBA" id="ARBA00009219"/>
    </source>
</evidence>
<dbReference type="STRING" id="398673.A0A2P5A2G3"/>
<evidence type="ECO:0000313" key="4">
    <source>
        <dbReference type="EMBL" id="PON30728.1"/>
    </source>
</evidence>
<dbReference type="InterPro" id="IPR050177">
    <property type="entry name" value="Lipid_A_modif_metabolic_enz"/>
</dbReference>
<reference evidence="4 5" key="1">
    <citation type="journal article" date="2016" name="Genome Announc.">
        <title>Draft Whole-Genome Sequence of Trichoderma gamsii T6085, a Promising Biocontrol Agent of Fusarium Head Blight on Wheat.</title>
        <authorList>
            <person name="Baroncelli R."/>
            <person name="Zapparata A."/>
            <person name="Piaggeschi G."/>
            <person name="Sarrocco S."/>
            <person name="Vannacci G."/>
        </authorList>
    </citation>
    <scope>NUCLEOTIDE SEQUENCE [LARGE SCALE GENOMIC DNA]</scope>
    <source>
        <strain evidence="4 5">T6085</strain>
    </source>
</reference>